<sequence length="175" mass="20137">MEVAGLAERVPDLSLVRHLKAKGRYEEAERQLRIWLDEDPENPRLVFEMAVILDNQGREAEAIDFYQSALDGDLDGAHRIDAMIGLGSSLRVVGRVLESYQVLEKAHHEYPHHMALAVFYALTLEQMGNYGEAISTLLQVIAETGREESLDVYRPAIRYYRDHRHDFRSSRNKKE</sequence>
<evidence type="ECO:0000313" key="2">
    <source>
        <dbReference type="EMBL" id="NMP21065.1"/>
    </source>
</evidence>
<dbReference type="Proteomes" id="UP000533476">
    <property type="component" value="Unassembled WGS sequence"/>
</dbReference>
<dbReference type="InterPro" id="IPR041656">
    <property type="entry name" value="TPR_5"/>
</dbReference>
<feature type="domain" description="Tetratrico peptide repeat group 5" evidence="1">
    <location>
        <begin position="45"/>
        <end position="160"/>
    </location>
</feature>
<organism evidence="2 3">
    <name type="scientific">Sulfobacillus harzensis</name>
    <dbReference type="NCBI Taxonomy" id="2729629"/>
    <lineage>
        <taxon>Bacteria</taxon>
        <taxon>Bacillati</taxon>
        <taxon>Bacillota</taxon>
        <taxon>Clostridia</taxon>
        <taxon>Eubacteriales</taxon>
        <taxon>Clostridiales Family XVII. Incertae Sedis</taxon>
        <taxon>Sulfobacillus</taxon>
    </lineage>
</organism>
<accession>A0A7Y0Q187</accession>
<evidence type="ECO:0000313" key="3">
    <source>
        <dbReference type="Proteomes" id="UP000533476"/>
    </source>
</evidence>
<dbReference type="Pfam" id="PF12688">
    <property type="entry name" value="TPR_5"/>
    <property type="match status" value="1"/>
</dbReference>
<name>A0A7Y0Q187_9FIRM</name>
<dbReference type="EMBL" id="JABBVZ010000003">
    <property type="protein sequence ID" value="NMP21065.1"/>
    <property type="molecule type" value="Genomic_DNA"/>
</dbReference>
<dbReference type="InterPro" id="IPR011990">
    <property type="entry name" value="TPR-like_helical_dom_sf"/>
</dbReference>
<dbReference type="SUPFAM" id="SSF48452">
    <property type="entry name" value="TPR-like"/>
    <property type="match status" value="1"/>
</dbReference>
<reference evidence="2 3" key="1">
    <citation type="submission" date="2020-04" db="EMBL/GenBank/DDBJ databases">
        <authorList>
            <person name="Zhang R."/>
            <person name="Schippers A."/>
        </authorList>
    </citation>
    <scope>NUCLEOTIDE SEQUENCE [LARGE SCALE GENOMIC DNA]</scope>
    <source>
        <strain evidence="2 3">DSM 109850</strain>
    </source>
</reference>
<dbReference type="AlphaFoldDB" id="A0A7Y0Q187"/>
<protein>
    <submittedName>
        <fullName evidence="2">Tetratricopeptide repeat protein</fullName>
    </submittedName>
</protein>
<comment type="caution">
    <text evidence="2">The sequence shown here is derived from an EMBL/GenBank/DDBJ whole genome shotgun (WGS) entry which is preliminary data.</text>
</comment>
<dbReference type="Gene3D" id="1.25.40.10">
    <property type="entry name" value="Tetratricopeptide repeat domain"/>
    <property type="match status" value="2"/>
</dbReference>
<proteinExistence type="predicted"/>
<evidence type="ECO:0000259" key="1">
    <source>
        <dbReference type="Pfam" id="PF12688"/>
    </source>
</evidence>
<keyword evidence="3" id="KW-1185">Reference proteome</keyword>
<gene>
    <name evidence="2" type="ORF">HIJ39_01670</name>
</gene>